<keyword evidence="5 14" id="KW-0479">Metal-binding</keyword>
<dbReference type="Ensembl" id="ENSCCRT00020106806.1">
    <property type="protein sequence ID" value="ENSCCRP00020097682.1"/>
    <property type="gene ID" value="ENSCCRG00020044943.1"/>
</dbReference>
<dbReference type="GO" id="GO:0004222">
    <property type="term" value="F:metalloendopeptidase activity"/>
    <property type="evidence" value="ECO:0007669"/>
    <property type="project" value="InterPro"/>
</dbReference>
<keyword evidence="9 14" id="KW-0862">Zinc</keyword>
<reference evidence="21" key="1">
    <citation type="submission" date="2025-08" db="UniProtKB">
        <authorList>
            <consortium name="Ensembl"/>
        </authorList>
    </citation>
    <scope>IDENTIFICATION</scope>
</reference>
<feature type="signal peptide" evidence="18">
    <location>
        <begin position="1"/>
        <end position="18"/>
    </location>
</feature>
<evidence type="ECO:0000256" key="17">
    <source>
        <dbReference type="SAM" id="MobiDB-lite"/>
    </source>
</evidence>
<dbReference type="Pfam" id="PF08686">
    <property type="entry name" value="PLAC"/>
    <property type="match status" value="1"/>
</dbReference>
<evidence type="ECO:0000256" key="18">
    <source>
        <dbReference type="SAM" id="SignalP"/>
    </source>
</evidence>
<dbReference type="SUPFAM" id="SSF82895">
    <property type="entry name" value="TSP-1 type 1 repeat"/>
    <property type="match status" value="5"/>
</dbReference>
<feature type="binding site" evidence="14">
    <location>
        <position position="441"/>
    </location>
    <ligand>
        <name>Ca(2+)</name>
        <dbReference type="ChEBI" id="CHEBI:29108"/>
        <label>1</label>
    </ligand>
</feature>
<feature type="disulfide bond" evidence="15">
    <location>
        <begin position="350"/>
        <end position="401"/>
    </location>
</feature>
<dbReference type="PANTHER" id="PTHR13723">
    <property type="entry name" value="ADAMTS A DISINTEGRIN AND METALLOPROTEASE WITH THROMBOSPONDIN MOTIFS PROTEASE"/>
    <property type="match status" value="1"/>
</dbReference>
<dbReference type="InterPro" id="IPR010294">
    <property type="entry name" value="ADAMTS_spacer1"/>
</dbReference>
<dbReference type="Gene3D" id="3.40.390.10">
    <property type="entry name" value="Collagenase (Catalytic Domain)"/>
    <property type="match status" value="1"/>
</dbReference>
<dbReference type="FunFam" id="2.20.100.10:FF:000005">
    <property type="entry name" value="ADAM metallopeptidase with thrombospondin type 1 motif 9"/>
    <property type="match status" value="1"/>
</dbReference>
<dbReference type="InterPro" id="IPR050439">
    <property type="entry name" value="ADAMTS_ADAMTS-like"/>
</dbReference>
<dbReference type="Pfam" id="PF19030">
    <property type="entry name" value="TSP1_ADAMTS"/>
    <property type="match status" value="4"/>
</dbReference>
<dbReference type="Gene3D" id="2.60.120.830">
    <property type="match status" value="2"/>
</dbReference>
<keyword evidence="3" id="KW-0272">Extracellular matrix</keyword>
<dbReference type="Pfam" id="PF17771">
    <property type="entry name" value="ADAMTS_CR_2"/>
    <property type="match status" value="1"/>
</dbReference>
<evidence type="ECO:0000256" key="11">
    <source>
        <dbReference type="ARBA" id="ARBA00023157"/>
    </source>
</evidence>
<feature type="domain" description="PLAC" evidence="20">
    <location>
        <begin position="1096"/>
        <end position="1139"/>
    </location>
</feature>
<organism evidence="21 22">
    <name type="scientific">Cyprinus carpio</name>
    <name type="common">Common carp</name>
    <dbReference type="NCBI Taxonomy" id="7962"/>
    <lineage>
        <taxon>Eukaryota</taxon>
        <taxon>Metazoa</taxon>
        <taxon>Chordata</taxon>
        <taxon>Craniata</taxon>
        <taxon>Vertebrata</taxon>
        <taxon>Euteleostomi</taxon>
        <taxon>Actinopterygii</taxon>
        <taxon>Neopterygii</taxon>
        <taxon>Teleostei</taxon>
        <taxon>Ostariophysi</taxon>
        <taxon>Cypriniformes</taxon>
        <taxon>Cyprinidae</taxon>
        <taxon>Cyprininae</taxon>
        <taxon>Cyprinus</taxon>
    </lineage>
</organism>
<keyword evidence="8" id="KW-0378">Hydrolase</keyword>
<feature type="domain" description="Peptidase M12B" evidence="19">
    <location>
        <begin position="274"/>
        <end position="438"/>
    </location>
</feature>
<evidence type="ECO:0000256" key="3">
    <source>
        <dbReference type="ARBA" id="ARBA00022530"/>
    </source>
</evidence>
<dbReference type="InterPro" id="IPR010909">
    <property type="entry name" value="PLAC"/>
</dbReference>
<dbReference type="SMART" id="SM00209">
    <property type="entry name" value="TSP1"/>
    <property type="match status" value="5"/>
</dbReference>
<dbReference type="PRINTS" id="PR01857">
    <property type="entry name" value="ADAMTSFAMILY"/>
</dbReference>
<feature type="compositionally biased region" description="Basic residues" evidence="17">
    <location>
        <begin position="211"/>
        <end position="240"/>
    </location>
</feature>
<feature type="binding site" evidence="14 16">
    <location>
        <position position="427"/>
    </location>
    <ligand>
        <name>Zn(2+)</name>
        <dbReference type="ChEBI" id="CHEBI:29105"/>
        <note>catalytic</note>
    </ligand>
</feature>
<dbReference type="CDD" id="cd04273">
    <property type="entry name" value="ZnMc_ADAMTS_like"/>
    <property type="match status" value="1"/>
</dbReference>
<dbReference type="Pfam" id="PF01421">
    <property type="entry name" value="Reprolysin"/>
    <property type="match status" value="1"/>
</dbReference>
<dbReference type="InterPro" id="IPR024079">
    <property type="entry name" value="MetalloPept_cat_dom_sf"/>
</dbReference>
<feature type="binding site" evidence="14">
    <location>
        <position position="277"/>
    </location>
    <ligand>
        <name>Ca(2+)</name>
        <dbReference type="ChEBI" id="CHEBI:29108"/>
        <label>1</label>
    </ligand>
</feature>
<feature type="disulfide bond" evidence="15">
    <location>
        <begin position="511"/>
        <end position="522"/>
    </location>
</feature>
<dbReference type="Proteomes" id="UP000694701">
    <property type="component" value="Unplaced"/>
</dbReference>
<feature type="region of interest" description="Disordered" evidence="17">
    <location>
        <begin position="204"/>
        <end position="247"/>
    </location>
</feature>
<keyword evidence="14" id="KW-0106">Calcium</keyword>
<comment type="caution">
    <text evidence="16">Lacks conserved residue(s) required for the propagation of feature annotation.</text>
</comment>
<evidence type="ECO:0000256" key="12">
    <source>
        <dbReference type="ARBA" id="ARBA00023180"/>
    </source>
</evidence>
<dbReference type="PROSITE" id="PS50215">
    <property type="entry name" value="ADAM_MEPRO"/>
    <property type="match status" value="1"/>
</dbReference>
<keyword evidence="6 18" id="KW-0732">Signal</keyword>
<dbReference type="AlphaFoldDB" id="A0A8C2JMQ4"/>
<evidence type="ECO:0000256" key="14">
    <source>
        <dbReference type="PIRSR" id="PIRSR613273-2"/>
    </source>
</evidence>
<feature type="active site" evidence="13 16">
    <location>
        <position position="418"/>
    </location>
</feature>
<feature type="disulfide bond" evidence="15">
    <location>
        <begin position="486"/>
        <end position="517"/>
    </location>
</feature>
<dbReference type="PANTHER" id="PTHR13723:SF167">
    <property type="entry name" value="A DISINTEGRIN AND METALLOPROTEINASE WITH THROMBOSPONDIN MOTIFS 18"/>
    <property type="match status" value="1"/>
</dbReference>
<feature type="disulfide bond" evidence="15">
    <location>
        <begin position="550"/>
        <end position="588"/>
    </location>
</feature>
<dbReference type="InterPro" id="IPR013273">
    <property type="entry name" value="ADAMTS/ADAMTS-like"/>
</dbReference>
<dbReference type="InterPro" id="IPR001590">
    <property type="entry name" value="Peptidase_M12B"/>
</dbReference>
<evidence type="ECO:0000256" key="16">
    <source>
        <dbReference type="PROSITE-ProRule" id="PRU00276"/>
    </source>
</evidence>
<keyword evidence="4" id="KW-0645">Protease</keyword>
<feature type="disulfide bond" evidence="15">
    <location>
        <begin position="546"/>
        <end position="583"/>
    </location>
</feature>
<dbReference type="FunFam" id="2.20.100.10:FF:000007">
    <property type="entry name" value="Thrombospondin 1"/>
    <property type="match status" value="1"/>
</dbReference>
<dbReference type="PROSITE" id="PS50900">
    <property type="entry name" value="PLAC"/>
    <property type="match status" value="1"/>
</dbReference>
<evidence type="ECO:0000256" key="8">
    <source>
        <dbReference type="ARBA" id="ARBA00022801"/>
    </source>
</evidence>
<feature type="disulfide bond" evidence="15">
    <location>
        <begin position="466"/>
        <end position="491"/>
    </location>
</feature>
<feature type="disulfide bond" evidence="15">
    <location>
        <begin position="561"/>
        <end position="573"/>
    </location>
</feature>
<evidence type="ECO:0000256" key="13">
    <source>
        <dbReference type="PIRSR" id="PIRSR613273-1"/>
    </source>
</evidence>
<dbReference type="Gene3D" id="3.40.1620.60">
    <property type="match status" value="1"/>
</dbReference>
<dbReference type="Pfam" id="PF01562">
    <property type="entry name" value="Pep_M12B_propep"/>
    <property type="match status" value="1"/>
</dbReference>
<evidence type="ECO:0000256" key="1">
    <source>
        <dbReference type="ARBA" id="ARBA00004498"/>
    </source>
</evidence>
<dbReference type="PROSITE" id="PS50092">
    <property type="entry name" value="TSP1"/>
    <property type="match status" value="5"/>
</dbReference>
<comment type="subcellular location">
    <subcellularLocation>
        <location evidence="1">Secreted</location>
        <location evidence="1">Extracellular space</location>
        <location evidence="1">Extracellular matrix</location>
    </subcellularLocation>
</comment>
<dbReference type="FunFam" id="3.40.1620.60:FF:000002">
    <property type="entry name" value="A disintegrin and metalloproteinase with thrombospondin motifs 10"/>
    <property type="match status" value="1"/>
</dbReference>
<feature type="binding site" evidence="14">
    <location>
        <position position="438"/>
    </location>
    <ligand>
        <name>Ca(2+)</name>
        <dbReference type="ChEBI" id="CHEBI:29108"/>
        <label>1</label>
    </ligand>
</feature>
<evidence type="ECO:0000256" key="2">
    <source>
        <dbReference type="ARBA" id="ARBA00022525"/>
    </source>
</evidence>
<feature type="chain" id="PRO_5034521795" evidence="18">
    <location>
        <begin position="19"/>
        <end position="1140"/>
    </location>
</feature>
<evidence type="ECO:0000256" key="15">
    <source>
        <dbReference type="PIRSR" id="PIRSR613273-3"/>
    </source>
</evidence>
<name>A0A8C2JMQ4_CYPCA</name>
<dbReference type="InterPro" id="IPR041645">
    <property type="entry name" value="ADAMTS_CR_2"/>
</dbReference>
<evidence type="ECO:0000259" key="20">
    <source>
        <dbReference type="PROSITE" id="PS50900"/>
    </source>
</evidence>
<evidence type="ECO:0000259" key="19">
    <source>
        <dbReference type="PROSITE" id="PS50215"/>
    </source>
</evidence>
<feature type="binding site" evidence="14">
    <location>
        <position position="277"/>
    </location>
    <ligand>
        <name>Ca(2+)</name>
        <dbReference type="ChEBI" id="CHEBI:29108"/>
        <label>2</label>
    </ligand>
</feature>
<dbReference type="Pfam" id="PF00090">
    <property type="entry name" value="TSP_1"/>
    <property type="match status" value="1"/>
</dbReference>
<feature type="binding site" evidence="14 16">
    <location>
        <position position="417"/>
    </location>
    <ligand>
        <name>Zn(2+)</name>
        <dbReference type="ChEBI" id="CHEBI:29105"/>
        <note>catalytic</note>
    </ligand>
</feature>
<evidence type="ECO:0000256" key="10">
    <source>
        <dbReference type="ARBA" id="ARBA00023049"/>
    </source>
</evidence>
<keyword evidence="10" id="KW-0482">Metalloprotease</keyword>
<evidence type="ECO:0000256" key="5">
    <source>
        <dbReference type="ARBA" id="ARBA00022723"/>
    </source>
</evidence>
<feature type="binding site" evidence="14 16">
    <location>
        <position position="421"/>
    </location>
    <ligand>
        <name>Zn(2+)</name>
        <dbReference type="ChEBI" id="CHEBI:29105"/>
        <note>catalytic</note>
    </ligand>
</feature>
<dbReference type="GO" id="GO:0006508">
    <property type="term" value="P:proteolysis"/>
    <property type="evidence" value="ECO:0007669"/>
    <property type="project" value="UniProtKB-KW"/>
</dbReference>
<accession>A0A8C2JMQ4</accession>
<dbReference type="GO" id="GO:0031012">
    <property type="term" value="C:extracellular matrix"/>
    <property type="evidence" value="ECO:0007669"/>
    <property type="project" value="TreeGrafter"/>
</dbReference>
<evidence type="ECO:0000256" key="4">
    <source>
        <dbReference type="ARBA" id="ARBA00022670"/>
    </source>
</evidence>
<keyword evidence="2" id="KW-0964">Secreted</keyword>
<evidence type="ECO:0000256" key="9">
    <source>
        <dbReference type="ARBA" id="ARBA00022833"/>
    </source>
</evidence>
<keyword evidence="12" id="KW-0325">Glycoprotein</keyword>
<dbReference type="InterPro" id="IPR002870">
    <property type="entry name" value="Peptidase_M12B_N"/>
</dbReference>
<feature type="disulfide bond" evidence="15">
    <location>
        <begin position="376"/>
        <end position="383"/>
    </location>
</feature>
<dbReference type="InterPro" id="IPR036383">
    <property type="entry name" value="TSP1_rpt_sf"/>
</dbReference>
<dbReference type="Gene3D" id="2.20.100.10">
    <property type="entry name" value="Thrombospondin type-1 (TSP1) repeat"/>
    <property type="match status" value="5"/>
</dbReference>
<evidence type="ECO:0000256" key="6">
    <source>
        <dbReference type="ARBA" id="ARBA00022729"/>
    </source>
</evidence>
<dbReference type="InterPro" id="IPR045371">
    <property type="entry name" value="ADAMTS_CR_3"/>
</dbReference>
<dbReference type="InterPro" id="IPR000884">
    <property type="entry name" value="TSP1_rpt"/>
</dbReference>
<feature type="binding site" evidence="14">
    <location>
        <position position="365"/>
    </location>
    <ligand>
        <name>Ca(2+)</name>
        <dbReference type="ChEBI" id="CHEBI:29108"/>
        <label>1</label>
    </ligand>
</feature>
<dbReference type="Pfam" id="PF05986">
    <property type="entry name" value="ADAMTS_spacer1"/>
    <property type="match status" value="1"/>
</dbReference>
<keyword evidence="11 15" id="KW-1015">Disulfide bond</keyword>
<evidence type="ECO:0000256" key="7">
    <source>
        <dbReference type="ARBA" id="ARBA00022737"/>
    </source>
</evidence>
<protein>
    <submittedName>
        <fullName evidence="21">ADAM metallopeptidase with thrombospondin type 1 motif, 18</fullName>
    </submittedName>
</protein>
<comment type="cofactor">
    <cofactor evidence="14">
        <name>Zn(2+)</name>
        <dbReference type="ChEBI" id="CHEBI:29105"/>
    </cofactor>
    <text evidence="14">Binds 1 zinc ion per subunit.</text>
</comment>
<feature type="disulfide bond" evidence="15">
    <location>
        <begin position="477"/>
        <end position="498"/>
    </location>
</feature>
<proteinExistence type="predicted"/>
<dbReference type="SUPFAM" id="SSF55486">
    <property type="entry name" value="Metalloproteases ('zincins'), catalytic domain"/>
    <property type="match status" value="1"/>
</dbReference>
<keyword evidence="7" id="KW-0677">Repeat</keyword>
<feature type="binding site" evidence="14">
    <location>
        <position position="441"/>
    </location>
    <ligand>
        <name>Ca(2+)</name>
        <dbReference type="ChEBI" id="CHEBI:29108"/>
        <label>2</label>
    </ligand>
</feature>
<evidence type="ECO:0000313" key="22">
    <source>
        <dbReference type="Proteomes" id="UP000694701"/>
    </source>
</evidence>
<sequence>MDCLFLLLWSLQVPLALQFCCFHSVTSVSFTGDTGVLYQDYDFSIPVEVDSLGGYISHDVSRHGRSRRSLSEAGGPVHYHVSAFGKELHLDLQPSHVLAEGFTVQTLGAEGINTAKLEPSIHNCLYQGSIRNHSGSSVAISTCTGLSGLIRFSSEELLITPLSQHLALQHNYSAPSGHHPHVIYKRSAERRVYSDKTDWISSVKSSNPYKDHHHHHHRHHDYQHGKLQRQHFCGRRKQYSPKRPTEDHFVMPDEFEQQSRVKRSEITSSKEGGLNVETLVVADRKMLEKHGRENVTTYVLTVMNMVSSLFKDGTIGNDINIVVVSLLLLEKDPLGLSINHHADQSLNNFCQWQSGLIGKNGKRHDHAILLTGLDICSWKNEPCDTLGFAPISGMCSKYRSCTINEDTGLGLAFTIAHESGHNFGMIHDGEGNPSQASCLVDEPKQIGQYKYPEQLPGQLYDADIQCKWQFGSKAKLCSLDFVKDICKSLWCHRTGHRCETKFMPAAEGTICGPDMWCRRGQCVKFGDHGPTAVHGQWSGWSEWSDCSRTCGGGVMYRERSCNSPSPQHNGKFCQGPGRLHQLCNTKRCQPNGVDFRAQQCAEYNSKPFRGWYYKWKPYTKVEEEDICKLYCIAEDFDFFFAMSSKVKDGTSCSDYKGGVCIDGICKPVGCDQVLGSKAALDACGVCKGDNSTCTFYSGQYTLQHRQTYFPFFSHLFRILSSCDGSRWARTYYLTGDWTVDWPARFQFAGTMFNYQRSFNHPEILYATGPTNETLLFEILLQGKNPGISWEYTLPHPEKKHNYTWSVVRSDCSAPCAGGELLPYVHFCNPFTSEGQIVCLDSWTTGKWGVCSRACGGGQQTRNIRCMRKVTYQREEVVAHSLCPVMAPAQLQPCNTQTCPPEWSTGSWSQCSKTCGRGLKKRTVFCRSTNPGARAVVVPDSMCKLHLKPKAQETCVLSRCPKNERLQWITTTWGECSASCGAGVKKRELQCGEKDSQGGYTEFPVKRCRNLRKPQADLEQACNNGPCLDPPPPQILQPGLDRGGTSVTLGWYSSPWLQCTVSCGGGVQTRSVQCLRQGRLSVGCLPHQRPISSRACNTHFCPEDQLCIDFFSWCHLVPQHGVCNHKFYGQQCCKSCSAKRQ</sequence>
<dbReference type="GO" id="GO:0030198">
    <property type="term" value="P:extracellular matrix organization"/>
    <property type="evidence" value="ECO:0007669"/>
    <property type="project" value="InterPro"/>
</dbReference>
<dbReference type="GO" id="GO:0046872">
    <property type="term" value="F:metal ion binding"/>
    <property type="evidence" value="ECO:0007669"/>
    <property type="project" value="UniProtKB-KW"/>
</dbReference>
<feature type="disulfide bond" evidence="15">
    <location>
        <begin position="395"/>
        <end position="438"/>
    </location>
</feature>
<evidence type="ECO:0000313" key="21">
    <source>
        <dbReference type="Ensembl" id="ENSCCRP00020097682.1"/>
    </source>
</evidence>
<dbReference type="Pfam" id="PF19236">
    <property type="entry name" value="ADAMTS_CR_3"/>
    <property type="match status" value="1"/>
</dbReference>